<protein>
    <submittedName>
        <fullName evidence="2">Baseplate J/gp47 family protein</fullName>
    </submittedName>
</protein>
<accession>A0AA96DQN2</accession>
<evidence type="ECO:0000313" key="2">
    <source>
        <dbReference type="EMBL" id="WNL31225.1"/>
    </source>
</evidence>
<dbReference type="AlphaFoldDB" id="A0AA96DQN2"/>
<dbReference type="EMBL" id="CP134855">
    <property type="protein sequence ID" value="WNL31225.1"/>
    <property type="molecule type" value="Genomic_DNA"/>
</dbReference>
<reference evidence="2" key="1">
    <citation type="submission" date="2023-09" db="EMBL/GenBank/DDBJ databases">
        <title>Arcobacter tbilisiensis sp. nov. isolated from chicken meat in Tbilisi, Georgia.</title>
        <authorList>
            <person name="Matthias R."/>
            <person name="Zautner A.E."/>
        </authorList>
    </citation>
    <scope>NUCLEOTIDE SEQUENCE</scope>
    <source>
        <strain evidence="3">LEO 101</strain>
        <strain evidence="1">LEO 49</strain>
        <strain evidence="4">LEO 50</strain>
        <strain evidence="2">LEO 53</strain>
    </source>
</reference>
<dbReference type="EMBL" id="CP135130">
    <property type="protein sequence ID" value="WNP37375.1"/>
    <property type="molecule type" value="Genomic_DNA"/>
</dbReference>
<name>A0AA96DQN2_9BACT</name>
<evidence type="ECO:0000313" key="4">
    <source>
        <dbReference type="EMBL" id="WNP39467.1"/>
    </source>
</evidence>
<proteinExistence type="predicted"/>
<sequence length="396" mass="43030">MASYEYVIENGVIVPDTSTTKKDTIEELRTIRGFENMDFSDETPQGGIANAITLVKDDLVRNNAYIANQFNPNLAKGTFLDGIGSLTGTKRFKATFTIVYDVELRGSANTFIPNTLTAVTADGNEFKIVGPTVIGLNGIVKANFKAVKEGSIPCPAGALDTVSTSVLGLESITNPNDGVLGKDKENDIRFRRRREQTLAIQGTGTTEAIISGLYSLPSVKSLKFLENQASIPVTIEDVDLVANSIWACVDGGTDEEIARMIKAKKSDGCALNGDTEVSIIDEYSGQTLVYRFDRPEEIPILLRITVKNNSLSPQSLIPYACMEWANGNLERDDGLIVGRSVSPYEIGSAINEVEPNFHVLNIEISTDGITWINEVLEIKAWQIARLTSSAITVIVV</sequence>
<dbReference type="EMBL" id="CP134853">
    <property type="protein sequence ID" value="WNL27980.1"/>
    <property type="molecule type" value="Genomic_DNA"/>
</dbReference>
<evidence type="ECO:0000313" key="3">
    <source>
        <dbReference type="EMBL" id="WNP37375.1"/>
    </source>
</evidence>
<organism evidence="2">
    <name type="scientific">Arcobacter sp. AZ-2023</name>
    <dbReference type="NCBI Taxonomy" id="3074453"/>
    <lineage>
        <taxon>Bacteria</taxon>
        <taxon>Pseudomonadati</taxon>
        <taxon>Campylobacterota</taxon>
        <taxon>Epsilonproteobacteria</taxon>
        <taxon>Campylobacterales</taxon>
        <taxon>Arcobacteraceae</taxon>
        <taxon>Arcobacter</taxon>
    </lineage>
</organism>
<evidence type="ECO:0000313" key="1">
    <source>
        <dbReference type="EMBL" id="WNL27980.1"/>
    </source>
</evidence>
<gene>
    <name evidence="3" type="ORF">RJG58_06955</name>
    <name evidence="4" type="ORF">RMP69_06955</name>
    <name evidence="1" type="ORF">RMQ65_01140</name>
    <name evidence="2" type="ORF">RMQ67_06955</name>
</gene>
<dbReference type="EMBL" id="CP135131">
    <property type="protein sequence ID" value="WNP39467.1"/>
    <property type="molecule type" value="Genomic_DNA"/>
</dbReference>